<sequence length="525" mass="58952">MSSQEPTKNDVDTILKRLRTLPANKCCFDCGAKNPTWSSVTYGILICIDCSATHRSLGVHISFVKSTQLDTNWTWLQLRSMQVGGNANATAFFEQHNCTTKDSQQKYNSRVAQMYREKLHQLAAKTHRTYGTKLFIDDAAHHTNTPTKSHETDFFNEVTTQESIKPVMLNPQPAIKEPEIEDKSHEGPSVAPLLNNEDSQPTQIKSNILQKKPMPTKKKGLGAQKVNADFKEIERAITEQERTRELEQQQIAKNKEEQEKLLEKQMASMKLAYNNLDKQREKAEEKFKSDPKKAEQLERLGMAVGARGTGISHSAISNMQIIQQDDDFSHSKKPSFGKKADFFDEMEGSFSSKTSGFNSKENDYDDMFRGFGSSSKSDWVMVDKFNDETNSSATTKGPSILSIDNDFKKSNYTNYNTSSSSAVSSSSNGDATKRFANAKAISSDQYFGTNQMSESEQNQNRMSRFQGSNAISSDDYFGDGRPKPKSNYNTDMSYIKQDFKEGVTKVAGKLSNMASNVMNSLQDRL</sequence>
<keyword evidence="2" id="KW-0479">Metal-binding</keyword>
<protein>
    <recommendedName>
        <fullName evidence="7">Arf-GAP domain-containing protein</fullName>
    </recommendedName>
</protein>
<evidence type="ECO:0000256" key="2">
    <source>
        <dbReference type="ARBA" id="ARBA00022723"/>
    </source>
</evidence>
<dbReference type="FunFam" id="1.10.220.150:FF:000004">
    <property type="entry name" value="Putative ADP-ribosylation factor GTPase-activating protein 2"/>
    <property type="match status" value="1"/>
</dbReference>
<dbReference type="SUPFAM" id="SSF57863">
    <property type="entry name" value="ArfGap/RecO-like zinc finger"/>
    <property type="match status" value="1"/>
</dbReference>
<dbReference type="PRINTS" id="PR00405">
    <property type="entry name" value="REVINTRACTNG"/>
</dbReference>
<feature type="coiled-coil region" evidence="6">
    <location>
        <begin position="223"/>
        <end position="286"/>
    </location>
</feature>
<dbReference type="EMBL" id="CAJNOC010000147">
    <property type="protein sequence ID" value="CAF0719375.1"/>
    <property type="molecule type" value="Genomic_DNA"/>
</dbReference>
<keyword evidence="9" id="KW-1185">Reference proteome</keyword>
<evidence type="ECO:0000256" key="5">
    <source>
        <dbReference type="PROSITE-ProRule" id="PRU00288"/>
    </source>
</evidence>
<evidence type="ECO:0000259" key="7">
    <source>
        <dbReference type="PROSITE" id="PS50115"/>
    </source>
</evidence>
<proteinExistence type="predicted"/>
<dbReference type="Proteomes" id="UP000663879">
    <property type="component" value="Unassembled WGS sequence"/>
</dbReference>
<dbReference type="PROSITE" id="PS50115">
    <property type="entry name" value="ARFGAP"/>
    <property type="match status" value="1"/>
</dbReference>
<organism evidence="8 9">
    <name type="scientific">Brachionus calyciflorus</name>
    <dbReference type="NCBI Taxonomy" id="104777"/>
    <lineage>
        <taxon>Eukaryota</taxon>
        <taxon>Metazoa</taxon>
        <taxon>Spiralia</taxon>
        <taxon>Gnathifera</taxon>
        <taxon>Rotifera</taxon>
        <taxon>Eurotatoria</taxon>
        <taxon>Monogononta</taxon>
        <taxon>Pseudotrocha</taxon>
        <taxon>Ploima</taxon>
        <taxon>Brachionidae</taxon>
        <taxon>Brachionus</taxon>
    </lineage>
</organism>
<dbReference type="SMART" id="SM00105">
    <property type="entry name" value="ArfGap"/>
    <property type="match status" value="1"/>
</dbReference>
<evidence type="ECO:0000256" key="3">
    <source>
        <dbReference type="ARBA" id="ARBA00022771"/>
    </source>
</evidence>
<evidence type="ECO:0000313" key="8">
    <source>
        <dbReference type="EMBL" id="CAF0719375.1"/>
    </source>
</evidence>
<keyword evidence="3 5" id="KW-0863">Zinc-finger</keyword>
<feature type="domain" description="Arf-GAP" evidence="7">
    <location>
        <begin position="12"/>
        <end position="128"/>
    </location>
</feature>
<accession>A0A813MFM2</accession>
<reference evidence="8" key="1">
    <citation type="submission" date="2021-02" db="EMBL/GenBank/DDBJ databases">
        <authorList>
            <person name="Nowell W R."/>
        </authorList>
    </citation>
    <scope>NUCLEOTIDE SEQUENCE</scope>
    <source>
        <strain evidence="8">Ploen Becks lab</strain>
    </source>
</reference>
<keyword evidence="4" id="KW-0862">Zinc</keyword>
<dbReference type="Gene3D" id="1.10.220.150">
    <property type="entry name" value="Arf GTPase activating protein"/>
    <property type="match status" value="1"/>
</dbReference>
<dbReference type="GO" id="GO:0000139">
    <property type="term" value="C:Golgi membrane"/>
    <property type="evidence" value="ECO:0007669"/>
    <property type="project" value="GOC"/>
</dbReference>
<dbReference type="Pfam" id="PF01412">
    <property type="entry name" value="ArfGap"/>
    <property type="match status" value="1"/>
</dbReference>
<comment type="caution">
    <text evidence="8">The sequence shown here is derived from an EMBL/GenBank/DDBJ whole genome shotgun (WGS) entry which is preliminary data.</text>
</comment>
<evidence type="ECO:0000313" key="9">
    <source>
        <dbReference type="Proteomes" id="UP000663879"/>
    </source>
</evidence>
<dbReference type="InterPro" id="IPR001164">
    <property type="entry name" value="ArfGAP_dom"/>
</dbReference>
<dbReference type="GO" id="GO:0048205">
    <property type="term" value="P:COPI coating of Golgi vesicle"/>
    <property type="evidence" value="ECO:0007669"/>
    <property type="project" value="TreeGrafter"/>
</dbReference>
<gene>
    <name evidence="8" type="ORF">OXX778_LOCUS2036</name>
</gene>
<dbReference type="CDD" id="cd08959">
    <property type="entry name" value="ArfGap_ArfGap1_like"/>
    <property type="match status" value="1"/>
</dbReference>
<dbReference type="AlphaFoldDB" id="A0A813MFM2"/>
<dbReference type="PANTHER" id="PTHR45686:SF4">
    <property type="entry name" value="ADP-RIBOSYLATION FACTOR GTPASE ACTIVATING PROTEIN 3, ISOFORM H"/>
    <property type="match status" value="1"/>
</dbReference>
<evidence type="ECO:0000256" key="4">
    <source>
        <dbReference type="ARBA" id="ARBA00022833"/>
    </source>
</evidence>
<dbReference type="InterPro" id="IPR037278">
    <property type="entry name" value="ARFGAP/RecO"/>
</dbReference>
<dbReference type="GO" id="GO:0008270">
    <property type="term" value="F:zinc ion binding"/>
    <property type="evidence" value="ECO:0007669"/>
    <property type="project" value="UniProtKB-KW"/>
</dbReference>
<evidence type="ECO:0000256" key="1">
    <source>
        <dbReference type="ARBA" id="ARBA00022468"/>
    </source>
</evidence>
<dbReference type="GO" id="GO:0005096">
    <property type="term" value="F:GTPase activator activity"/>
    <property type="evidence" value="ECO:0007669"/>
    <property type="project" value="UniProtKB-KW"/>
</dbReference>
<evidence type="ECO:0000256" key="6">
    <source>
        <dbReference type="SAM" id="Coils"/>
    </source>
</evidence>
<dbReference type="PANTHER" id="PTHR45686">
    <property type="entry name" value="ADP-RIBOSYLATION FACTOR GTPASE ACTIVATING PROTEIN 3, ISOFORM H-RELATED"/>
    <property type="match status" value="1"/>
</dbReference>
<name>A0A813MFM2_9BILA</name>
<keyword evidence="6" id="KW-0175">Coiled coil</keyword>
<dbReference type="OrthoDB" id="983479at2759"/>
<dbReference type="InterPro" id="IPR038508">
    <property type="entry name" value="ArfGAP_dom_sf"/>
</dbReference>
<keyword evidence="1" id="KW-0343">GTPase activation</keyword>